<comment type="similarity">
    <text evidence="1 4">Belongs to the N(4)/N(6)-methyltransferase family.</text>
</comment>
<protein>
    <recommendedName>
        <fullName evidence="4">Methyltransferase</fullName>
        <ecNumber evidence="4">2.1.1.-</ecNumber>
    </recommendedName>
</protein>
<evidence type="ECO:0000256" key="1">
    <source>
        <dbReference type="ARBA" id="ARBA00006594"/>
    </source>
</evidence>
<feature type="domain" description="DNA methylase N-4/N-6" evidence="5">
    <location>
        <begin position="140"/>
        <end position="205"/>
    </location>
</feature>
<keyword evidence="3 6" id="KW-0808">Transferase</keyword>
<dbReference type="GO" id="GO:0009007">
    <property type="term" value="F:site-specific DNA-methyltransferase (adenine-specific) activity"/>
    <property type="evidence" value="ECO:0007669"/>
    <property type="project" value="TreeGrafter"/>
</dbReference>
<dbReference type="PROSITE" id="PS00092">
    <property type="entry name" value="N6_MTASE"/>
    <property type="match status" value="1"/>
</dbReference>
<proteinExistence type="inferred from homology"/>
<dbReference type="PANTHER" id="PTHR13370:SF3">
    <property type="entry name" value="TRNA (GUANINE(10)-N2)-METHYLTRANSFERASE HOMOLOG"/>
    <property type="match status" value="1"/>
</dbReference>
<dbReference type="InterPro" id="IPR002941">
    <property type="entry name" value="DNA_methylase_N4/N6"/>
</dbReference>
<dbReference type="InterPro" id="IPR001091">
    <property type="entry name" value="RM_Methyltransferase"/>
</dbReference>
<dbReference type="PANTHER" id="PTHR13370">
    <property type="entry name" value="RNA METHYLASE-RELATED"/>
    <property type="match status" value="1"/>
</dbReference>
<dbReference type="Gene3D" id="3.40.50.150">
    <property type="entry name" value="Vaccinia Virus protein VP39"/>
    <property type="match status" value="1"/>
</dbReference>
<dbReference type="PRINTS" id="PR00508">
    <property type="entry name" value="S21N4MTFRASE"/>
</dbReference>
<gene>
    <name evidence="6" type="ORF">FKY71_17810</name>
</gene>
<dbReference type="InterPro" id="IPR029063">
    <property type="entry name" value="SAM-dependent_MTases_sf"/>
</dbReference>
<dbReference type="SUPFAM" id="SSF53335">
    <property type="entry name" value="S-adenosyl-L-methionine-dependent methyltransferases"/>
    <property type="match status" value="1"/>
</dbReference>
<keyword evidence="2 6" id="KW-0489">Methyltransferase</keyword>
<dbReference type="EC" id="2.1.1.-" evidence="4"/>
<evidence type="ECO:0000256" key="2">
    <source>
        <dbReference type="ARBA" id="ARBA00022603"/>
    </source>
</evidence>
<reference evidence="6 7" key="1">
    <citation type="submission" date="2019-06" db="EMBL/GenBank/DDBJ databases">
        <title>Metagenome assembled Genome of Spiribacter salinus SL48-SHIP from the microbial mat of Salt Lake 48 (Novosibirsk region, Russia).</title>
        <authorList>
            <person name="Shipova A."/>
            <person name="Rozanov A.S."/>
            <person name="Bryanskaya A.V."/>
            <person name="Peltek S.E."/>
        </authorList>
    </citation>
    <scope>NUCLEOTIDE SEQUENCE [LARGE SCALE GENOMIC DNA]</scope>
    <source>
        <strain evidence="6">SL48-SHIP-2</strain>
    </source>
</reference>
<dbReference type="AlphaFoldDB" id="A0A540VBF6"/>
<organism evidence="6 7">
    <name type="scientific">Spiribacter salinus</name>
    <dbReference type="NCBI Taxonomy" id="1335746"/>
    <lineage>
        <taxon>Bacteria</taxon>
        <taxon>Pseudomonadati</taxon>
        <taxon>Pseudomonadota</taxon>
        <taxon>Gammaproteobacteria</taxon>
        <taxon>Chromatiales</taxon>
        <taxon>Ectothiorhodospiraceae</taxon>
        <taxon>Spiribacter</taxon>
    </lineage>
</organism>
<dbReference type="Pfam" id="PF01555">
    <property type="entry name" value="N6_N4_Mtase"/>
    <property type="match status" value="1"/>
</dbReference>
<evidence type="ECO:0000256" key="3">
    <source>
        <dbReference type="ARBA" id="ARBA00022679"/>
    </source>
</evidence>
<dbReference type="GO" id="GO:0008170">
    <property type="term" value="F:N-methyltransferase activity"/>
    <property type="evidence" value="ECO:0007669"/>
    <property type="project" value="InterPro"/>
</dbReference>
<sequence>KETIGDATLYLGDCLEILPTLPKVDAVVTDPPYGIMNIADAKCSSQVVRKSARQTGSGKLKNRLLNTSNVEWDTAPDRGFLSTLIALSDTQIIWGGNYFELPPARGILVWDKEQPWENFSQVEIAWTNLNRPAAIFRESATRGTPNKQHPTQKPLSLMTWCVSKTADQATVLDPYMGSGTTGVACANLGRKFIGIEIEERYFDIACERIASAYAQGRLFQ</sequence>
<name>A0A540VBF6_9GAMM</name>
<comment type="caution">
    <text evidence="6">The sequence shown here is derived from an EMBL/GenBank/DDBJ whole genome shotgun (WGS) entry which is preliminary data.</text>
</comment>
<dbReference type="GO" id="GO:0032259">
    <property type="term" value="P:methylation"/>
    <property type="evidence" value="ECO:0007669"/>
    <property type="project" value="UniProtKB-KW"/>
</dbReference>
<accession>A0A540VBF6</accession>
<dbReference type="GO" id="GO:0005737">
    <property type="term" value="C:cytoplasm"/>
    <property type="evidence" value="ECO:0007669"/>
    <property type="project" value="TreeGrafter"/>
</dbReference>
<evidence type="ECO:0000313" key="7">
    <source>
        <dbReference type="Proteomes" id="UP000315400"/>
    </source>
</evidence>
<evidence type="ECO:0000259" key="5">
    <source>
        <dbReference type="Pfam" id="PF01555"/>
    </source>
</evidence>
<evidence type="ECO:0000256" key="4">
    <source>
        <dbReference type="RuleBase" id="RU362026"/>
    </source>
</evidence>
<feature type="non-terminal residue" evidence="6">
    <location>
        <position position="1"/>
    </location>
</feature>
<dbReference type="EMBL" id="VIFK01000436">
    <property type="protein sequence ID" value="TQE94106.1"/>
    <property type="molecule type" value="Genomic_DNA"/>
</dbReference>
<dbReference type="InterPro" id="IPR002052">
    <property type="entry name" value="DNA_methylase_N6_adenine_CS"/>
</dbReference>
<dbReference type="GO" id="GO:0003677">
    <property type="term" value="F:DNA binding"/>
    <property type="evidence" value="ECO:0007669"/>
    <property type="project" value="InterPro"/>
</dbReference>
<dbReference type="Proteomes" id="UP000315400">
    <property type="component" value="Unassembled WGS sequence"/>
</dbReference>
<evidence type="ECO:0000313" key="6">
    <source>
        <dbReference type="EMBL" id="TQE94106.1"/>
    </source>
</evidence>